<evidence type="ECO:0000313" key="3">
    <source>
        <dbReference type="EMBL" id="KAK4222683.1"/>
    </source>
</evidence>
<gene>
    <name evidence="3" type="ORF">QBC38DRAFT_512816</name>
</gene>
<keyword evidence="4" id="KW-1185">Reference proteome</keyword>
<proteinExistence type="predicted"/>
<name>A0AAN7BFT8_9PEZI</name>
<dbReference type="Proteomes" id="UP001301958">
    <property type="component" value="Unassembled WGS sequence"/>
</dbReference>
<feature type="region of interest" description="Disordered" evidence="1">
    <location>
        <begin position="167"/>
        <end position="215"/>
    </location>
</feature>
<dbReference type="EMBL" id="MU865459">
    <property type="protein sequence ID" value="KAK4222683.1"/>
    <property type="molecule type" value="Genomic_DNA"/>
</dbReference>
<feature type="compositionally biased region" description="Basic residues" evidence="1">
    <location>
        <begin position="186"/>
        <end position="207"/>
    </location>
</feature>
<evidence type="ECO:0000313" key="4">
    <source>
        <dbReference type="Proteomes" id="UP001301958"/>
    </source>
</evidence>
<comment type="caution">
    <text evidence="3">The sequence shown here is derived from an EMBL/GenBank/DDBJ whole genome shotgun (WGS) entry which is preliminary data.</text>
</comment>
<feature type="region of interest" description="Disordered" evidence="1">
    <location>
        <begin position="1090"/>
        <end position="1138"/>
    </location>
</feature>
<feature type="compositionally biased region" description="Acidic residues" evidence="1">
    <location>
        <begin position="1117"/>
        <end position="1127"/>
    </location>
</feature>
<dbReference type="PANTHER" id="PTHR38795">
    <property type="entry name" value="DUF6604 DOMAIN-CONTAINING PROTEIN"/>
    <property type="match status" value="1"/>
</dbReference>
<protein>
    <recommendedName>
        <fullName evidence="2">DUF6604 domain-containing protein</fullName>
    </recommendedName>
</protein>
<dbReference type="PANTHER" id="PTHR38795:SF1">
    <property type="entry name" value="DUF6604 DOMAIN-CONTAINING PROTEIN"/>
    <property type="match status" value="1"/>
</dbReference>
<evidence type="ECO:0000259" key="2">
    <source>
        <dbReference type="Pfam" id="PF20253"/>
    </source>
</evidence>
<evidence type="ECO:0000256" key="1">
    <source>
        <dbReference type="SAM" id="MobiDB-lite"/>
    </source>
</evidence>
<dbReference type="InterPro" id="IPR046539">
    <property type="entry name" value="DUF6604"/>
</dbReference>
<reference evidence="3" key="1">
    <citation type="journal article" date="2023" name="Mol. Phylogenet. Evol.">
        <title>Genome-scale phylogeny and comparative genomics of the fungal order Sordariales.</title>
        <authorList>
            <person name="Hensen N."/>
            <person name="Bonometti L."/>
            <person name="Westerberg I."/>
            <person name="Brannstrom I.O."/>
            <person name="Guillou S."/>
            <person name="Cros-Aarteil S."/>
            <person name="Calhoun S."/>
            <person name="Haridas S."/>
            <person name="Kuo A."/>
            <person name="Mondo S."/>
            <person name="Pangilinan J."/>
            <person name="Riley R."/>
            <person name="LaButti K."/>
            <person name="Andreopoulos B."/>
            <person name="Lipzen A."/>
            <person name="Chen C."/>
            <person name="Yan M."/>
            <person name="Daum C."/>
            <person name="Ng V."/>
            <person name="Clum A."/>
            <person name="Steindorff A."/>
            <person name="Ohm R.A."/>
            <person name="Martin F."/>
            <person name="Silar P."/>
            <person name="Natvig D.O."/>
            <person name="Lalanne C."/>
            <person name="Gautier V."/>
            <person name="Ament-Velasquez S.L."/>
            <person name="Kruys A."/>
            <person name="Hutchinson M.I."/>
            <person name="Powell A.J."/>
            <person name="Barry K."/>
            <person name="Miller A.N."/>
            <person name="Grigoriev I.V."/>
            <person name="Debuchy R."/>
            <person name="Gladieux P."/>
            <person name="Hiltunen Thoren M."/>
            <person name="Johannesson H."/>
        </authorList>
    </citation>
    <scope>NUCLEOTIDE SEQUENCE</scope>
    <source>
        <strain evidence="3">CBS 990.96</strain>
    </source>
</reference>
<organism evidence="3 4">
    <name type="scientific">Podospora fimiseda</name>
    <dbReference type="NCBI Taxonomy" id="252190"/>
    <lineage>
        <taxon>Eukaryota</taxon>
        <taxon>Fungi</taxon>
        <taxon>Dikarya</taxon>
        <taxon>Ascomycota</taxon>
        <taxon>Pezizomycotina</taxon>
        <taxon>Sordariomycetes</taxon>
        <taxon>Sordariomycetidae</taxon>
        <taxon>Sordariales</taxon>
        <taxon>Podosporaceae</taxon>
        <taxon>Podospora</taxon>
    </lineage>
</organism>
<dbReference type="PIRSF" id="PIRSF028035">
    <property type="entry name" value="UCP028035"/>
    <property type="match status" value="1"/>
</dbReference>
<dbReference type="InterPro" id="IPR016864">
    <property type="entry name" value="UCP028035"/>
</dbReference>
<sequence length="1138" mass="128374">MATKNVYLNYKRETNHLVRWIVQVSNKLLINSFNTQEKGISLNTTGGITVSALVPLCKLIASEISYDEIPSAVFRLFRSIISARKATHANFEKMAAQSQDGPDPEIQESNAKHKHFIDVLVEAFEVLGGKEREASKKAKAPETNDDDLEDLSFINKFSALTVHHNPEISDESEGEHVQQVHSSASQKRRQGKGKKGKKGGKQQKKKQQPTVAPDLDNVPLESFRIIQDSEGGIMTDYLMAVYALITEWAQLRQYLQNVWRKVAHEKLNSAVAGAISNIAIAMIRRSASDMFVDFPGHESFDVVIKTITRGNIDKSQGMFGISVAKFTPEGQLEAVKMNPVDVREIFMIHAYQDLMDFITDFQCTRSGKSTKRMQNSIKDWNPKLDLELADKEERVQWRRSYTINWLYDLVNVFSSIVVQHNTLRGEHHLLEKVDWSVNGPWDKYRRIYGLKEFAGFVTSLAMQKQGTDVRNKILPHHVFQLQCIVDSMTVSRGWAVHPFKGHVISSPARNFNPRRDLDLFLDRKDERLGKGFCNGIEIVKQIWEREEMRGGTIGSHEADYAILEDIRIDFLDWLGETKYAHGELNTIPPSRFSSTNPNGLWDYSPFLCGVGLAEALDISYRAGMWVWDRHESVALIVHLHNMLVKKGYIKQPIGLYQSLQEIFTRNFFEDGKVPTKNFDDALVGMIDATGSRREEKIRVRAKRSLRGKQFGEECIMHETIRIFKEKSFLVLLREADWDLDRVSDEHMPWPSLLATIRLSRTKRIVDKATGKERLEETPMVKSLAARGLTPEQMLEISQKIGTTVNKSKQDRQAAPEWIKPQLQELYPGIQHDFRNDLRNVGSSAPHRNANGVSFDGTDLLALLQKDIEADIRGTRPLSAVNYIWVLNWVLLMWQRLEDALAAACNRVYIEAYESKPMLTGMERIEMGVLALISQDDECLKIMARELENPRVGFMHHIYWDDLDMDEKQDAAVYGFEPPAEKSEPAEPLAFYGPELPPGFKRAAINPAPEGETSASSNGSMDIDNDNNLLFPFQMPEGMSPGAMPFEFPPGMLPNGFSGEAMPFPPGMMRGNRAGPLPPGVIPGSGAPGAMPFSFPSRANGGGDRIPQVSYRVPQPGDDSDEEEEDLAADLPPGECTIM</sequence>
<dbReference type="Pfam" id="PF20253">
    <property type="entry name" value="DUF6604"/>
    <property type="match status" value="1"/>
</dbReference>
<reference evidence="3" key="2">
    <citation type="submission" date="2023-05" db="EMBL/GenBank/DDBJ databases">
        <authorList>
            <consortium name="Lawrence Berkeley National Laboratory"/>
            <person name="Steindorff A."/>
            <person name="Hensen N."/>
            <person name="Bonometti L."/>
            <person name="Westerberg I."/>
            <person name="Brannstrom I.O."/>
            <person name="Guillou S."/>
            <person name="Cros-Aarteil S."/>
            <person name="Calhoun S."/>
            <person name="Haridas S."/>
            <person name="Kuo A."/>
            <person name="Mondo S."/>
            <person name="Pangilinan J."/>
            <person name="Riley R."/>
            <person name="Labutti K."/>
            <person name="Andreopoulos B."/>
            <person name="Lipzen A."/>
            <person name="Chen C."/>
            <person name="Yanf M."/>
            <person name="Daum C."/>
            <person name="Ng V."/>
            <person name="Clum A."/>
            <person name="Ohm R."/>
            <person name="Martin F."/>
            <person name="Silar P."/>
            <person name="Natvig D."/>
            <person name="Lalanne C."/>
            <person name="Gautier V."/>
            <person name="Ament-Velasquez S.L."/>
            <person name="Kruys A."/>
            <person name="Hutchinson M.I."/>
            <person name="Powell A.J."/>
            <person name="Barry K."/>
            <person name="Miller A.N."/>
            <person name="Grigoriev I.V."/>
            <person name="Debuchy R."/>
            <person name="Gladieux P."/>
            <person name="Thoren M.H."/>
            <person name="Johannesson H."/>
        </authorList>
    </citation>
    <scope>NUCLEOTIDE SEQUENCE</scope>
    <source>
        <strain evidence="3">CBS 990.96</strain>
    </source>
</reference>
<dbReference type="AlphaFoldDB" id="A0AAN7BFT8"/>
<feature type="domain" description="DUF6604" evidence="2">
    <location>
        <begin position="9"/>
        <end position="291"/>
    </location>
</feature>
<accession>A0AAN7BFT8</accession>